<gene>
    <name evidence="1" type="primary">tssG</name>
    <name evidence="1" type="ORF">PRZ01_08925</name>
</gene>
<organism evidence="1 2">
    <name type="scientific">Roseateles koreensis</name>
    <dbReference type="NCBI Taxonomy" id="2987526"/>
    <lineage>
        <taxon>Bacteria</taxon>
        <taxon>Pseudomonadati</taxon>
        <taxon>Pseudomonadota</taxon>
        <taxon>Betaproteobacteria</taxon>
        <taxon>Burkholderiales</taxon>
        <taxon>Sphaerotilaceae</taxon>
        <taxon>Roseateles</taxon>
    </lineage>
</organism>
<sequence length="381" mass="42016">MSIAYPVSKTVPAPGHDSGAASHGNNTGRLQLRIGGDLPVPHLPFWKYNYFQLLRLIEQKLPSGLRLGLDTTPQQEPLRVLPDPALRYPAADISHFGRPAARGEGLSAWHPPWTEMRVTFGGLYGVQSPLPYHFLDDIARKAPGSEVLASFLDIFNHRLYLLQYQVWKKYRYAQQYQAQASDRISRCLLGLGGFALDGTQPQIKLPLGHLLAYIGPFSQRVRNAEGLRAVVAEYLDSRDVRVDQLVAHWVSVPDVAHLASHARGGELCLGNNVVLGRRVLHPAGKVRIVIGPLQVKRFFECMPGGKEFDDLAALIRLYLGAHVEFDLCFQLITAGLPPAQLRRGGMRLGWTSFLSGALPPVVNVTVRNCAEASATAHFDSS</sequence>
<evidence type="ECO:0000313" key="1">
    <source>
        <dbReference type="EMBL" id="MDC8785310.1"/>
    </source>
</evidence>
<dbReference type="NCBIfam" id="TIGR03347">
    <property type="entry name" value="VI_chp_1"/>
    <property type="match status" value="1"/>
</dbReference>
<dbReference type="Pfam" id="PF06996">
    <property type="entry name" value="T6SS_TssG"/>
    <property type="match status" value="1"/>
</dbReference>
<dbReference type="EMBL" id="JAQQXS010000006">
    <property type="protein sequence ID" value="MDC8785310.1"/>
    <property type="molecule type" value="Genomic_DNA"/>
</dbReference>
<accession>A0ABT5KQW7</accession>
<proteinExistence type="predicted"/>
<protein>
    <submittedName>
        <fullName evidence="1">Type VI secretion system baseplate subunit TssG</fullName>
    </submittedName>
</protein>
<reference evidence="1 2" key="1">
    <citation type="submission" date="2022-10" db="EMBL/GenBank/DDBJ databases">
        <title>paucibacter sp. hw8 Genome sequencing.</title>
        <authorList>
            <person name="Park S."/>
        </authorList>
    </citation>
    <scope>NUCLEOTIDE SEQUENCE [LARGE SCALE GENOMIC DNA]</scope>
    <source>
        <strain evidence="2">hw8</strain>
    </source>
</reference>
<dbReference type="RefSeq" id="WP_273596413.1">
    <property type="nucleotide sequence ID" value="NZ_JAQQXS010000006.1"/>
</dbReference>
<evidence type="ECO:0000313" key="2">
    <source>
        <dbReference type="Proteomes" id="UP001219862"/>
    </source>
</evidence>
<comment type="caution">
    <text evidence="1">The sequence shown here is derived from an EMBL/GenBank/DDBJ whole genome shotgun (WGS) entry which is preliminary data.</text>
</comment>
<dbReference type="PANTHER" id="PTHR35564:SF3">
    <property type="entry name" value="TYPE VI SECRETION SYSTEM BASEPLATE SUBUNIT TSSG"/>
    <property type="match status" value="1"/>
</dbReference>
<dbReference type="InterPro" id="IPR010732">
    <property type="entry name" value="T6SS_TssG-like"/>
</dbReference>
<name>A0ABT5KQW7_9BURK</name>
<dbReference type="PANTHER" id="PTHR35564">
    <property type="match status" value="1"/>
</dbReference>
<dbReference type="Proteomes" id="UP001219862">
    <property type="component" value="Unassembled WGS sequence"/>
</dbReference>
<keyword evidence="2" id="KW-1185">Reference proteome</keyword>